<name>A0AA41PYS7_9ACTN</name>
<dbReference type="Proteomes" id="UP001165378">
    <property type="component" value="Unassembled WGS sequence"/>
</dbReference>
<proteinExistence type="predicted"/>
<comment type="caution">
    <text evidence="1">The sequence shown here is derived from an EMBL/GenBank/DDBJ whole genome shotgun (WGS) entry which is preliminary data.</text>
</comment>
<dbReference type="RefSeq" id="WP_235052012.1">
    <property type="nucleotide sequence ID" value="NZ_JAKFHA010000005.1"/>
</dbReference>
<protein>
    <submittedName>
        <fullName evidence="1">Uncharacterized protein</fullName>
    </submittedName>
</protein>
<evidence type="ECO:0000313" key="2">
    <source>
        <dbReference type="Proteomes" id="UP001165378"/>
    </source>
</evidence>
<organism evidence="1 2">
    <name type="scientific">Yinghuangia soli</name>
    <dbReference type="NCBI Taxonomy" id="2908204"/>
    <lineage>
        <taxon>Bacteria</taxon>
        <taxon>Bacillati</taxon>
        <taxon>Actinomycetota</taxon>
        <taxon>Actinomycetes</taxon>
        <taxon>Kitasatosporales</taxon>
        <taxon>Streptomycetaceae</taxon>
        <taxon>Yinghuangia</taxon>
    </lineage>
</organism>
<keyword evidence="2" id="KW-1185">Reference proteome</keyword>
<dbReference type="EMBL" id="JAKFHA010000005">
    <property type="protein sequence ID" value="MCF2527840.1"/>
    <property type="molecule type" value="Genomic_DNA"/>
</dbReference>
<gene>
    <name evidence="1" type="ORF">LZ495_11510</name>
</gene>
<sequence>MHVLDDPWDLSDRARGFLARVGDRVEQADRPSEFMTVLDRRGKRVPAPFALVLRREGYARRFGGLRYPVRQWIDFPDGPLRYDRDWEFTLVDHARQDVRGCAFEVVGECVASPVPYMQHVDGRFGIAEAETFAFVPLYASMLQVIESHALLDACVDAERLAVPPFGAAPEEFAASLPVAAEASGPRQRWYADDRYVVRETFLRTAAEPRRTGWQVWAW</sequence>
<accession>A0AA41PYS7</accession>
<reference evidence="1" key="1">
    <citation type="submission" date="2022-01" db="EMBL/GenBank/DDBJ databases">
        <title>Genome-Based Taxonomic Classification of the Phylum Actinobacteria.</title>
        <authorList>
            <person name="Gao Y."/>
        </authorList>
    </citation>
    <scope>NUCLEOTIDE SEQUENCE</scope>
    <source>
        <strain evidence="1">KLBMP 8922</strain>
    </source>
</reference>
<evidence type="ECO:0000313" key="1">
    <source>
        <dbReference type="EMBL" id="MCF2527840.1"/>
    </source>
</evidence>
<dbReference type="AlphaFoldDB" id="A0AA41PYS7"/>